<dbReference type="EMBL" id="CABFNO020001466">
    <property type="protein sequence ID" value="CAG9989425.1"/>
    <property type="molecule type" value="Genomic_DNA"/>
</dbReference>
<evidence type="ECO:0000256" key="4">
    <source>
        <dbReference type="ARBA" id="ARBA00005997"/>
    </source>
</evidence>
<evidence type="ECO:0000256" key="10">
    <source>
        <dbReference type="ARBA" id="ARBA00023004"/>
    </source>
</evidence>
<dbReference type="FunFam" id="1.10.520.10:FF:000005">
    <property type="entry name" value="Cytochrome c peroxidase"/>
    <property type="match status" value="1"/>
</dbReference>
<evidence type="ECO:0000256" key="6">
    <source>
        <dbReference type="ARBA" id="ARBA00022617"/>
    </source>
</evidence>
<gene>
    <name evidence="16" type="ORF">CBYS24578_00017245</name>
</gene>
<evidence type="ECO:0000256" key="5">
    <source>
        <dbReference type="ARBA" id="ARBA00022559"/>
    </source>
</evidence>
<dbReference type="GO" id="GO:0020037">
    <property type="term" value="F:heme binding"/>
    <property type="evidence" value="ECO:0007669"/>
    <property type="project" value="UniProtKB-UniRule"/>
</dbReference>
<evidence type="ECO:0000313" key="17">
    <source>
        <dbReference type="Proteomes" id="UP000754883"/>
    </source>
</evidence>
<dbReference type="InterPro" id="IPR010255">
    <property type="entry name" value="Haem_peroxidase_sf"/>
</dbReference>
<dbReference type="Proteomes" id="UP000754883">
    <property type="component" value="Unassembled WGS sequence"/>
</dbReference>
<comment type="similarity">
    <text evidence="4">Belongs to the peroxidase family. Cytochrome c peroxidase subfamily.</text>
</comment>
<dbReference type="GO" id="GO:0034599">
    <property type="term" value="P:cellular response to oxidative stress"/>
    <property type="evidence" value="ECO:0007669"/>
    <property type="project" value="InterPro"/>
</dbReference>
<dbReference type="SUPFAM" id="SSF48113">
    <property type="entry name" value="Heme-dependent peroxidases"/>
    <property type="match status" value="1"/>
</dbReference>
<keyword evidence="6" id="KW-0349">Heme</keyword>
<dbReference type="GO" id="GO:0005758">
    <property type="term" value="C:mitochondrial intermembrane space"/>
    <property type="evidence" value="ECO:0007669"/>
    <property type="project" value="UniProtKB-SubCell"/>
</dbReference>
<dbReference type="PANTHER" id="PTHR31356:SF58">
    <property type="entry name" value="CYTOCHROME C PEROXIDASE, MITOCHONDRIAL"/>
    <property type="match status" value="1"/>
</dbReference>
<comment type="catalytic activity">
    <reaction evidence="13">
        <text>2 Fe(II)-[cytochrome c] + H2O2 + 2 H(+) = 2 Fe(III)-[cytochrome c] + 2 H2O</text>
        <dbReference type="Rhea" id="RHEA:16581"/>
        <dbReference type="Rhea" id="RHEA-COMP:10350"/>
        <dbReference type="Rhea" id="RHEA-COMP:14399"/>
        <dbReference type="ChEBI" id="CHEBI:15377"/>
        <dbReference type="ChEBI" id="CHEBI:15378"/>
        <dbReference type="ChEBI" id="CHEBI:16240"/>
        <dbReference type="ChEBI" id="CHEBI:29033"/>
        <dbReference type="ChEBI" id="CHEBI:29034"/>
        <dbReference type="EC" id="1.11.1.5"/>
    </reaction>
</comment>
<evidence type="ECO:0000259" key="15">
    <source>
        <dbReference type="PROSITE" id="PS50873"/>
    </source>
</evidence>
<dbReference type="InterPro" id="IPR044831">
    <property type="entry name" value="Ccp1-like"/>
</dbReference>
<evidence type="ECO:0000256" key="7">
    <source>
        <dbReference type="ARBA" id="ARBA00022723"/>
    </source>
</evidence>
<dbReference type="FunFam" id="1.10.420.10:FF:000009">
    <property type="entry name" value="Ascorbate peroxidase"/>
    <property type="match status" value="1"/>
</dbReference>
<reference evidence="16" key="1">
    <citation type="submission" date="2021-10" db="EMBL/GenBank/DDBJ databases">
        <authorList>
            <person name="Piombo E."/>
        </authorList>
    </citation>
    <scope>NUCLEOTIDE SEQUENCE</scope>
</reference>
<dbReference type="Gene3D" id="1.10.520.10">
    <property type="match status" value="1"/>
</dbReference>
<keyword evidence="5 14" id="KW-0575">Peroxidase</keyword>
<comment type="function">
    <text evidence="1">Destroys radicals which are normally produced within the cells and which are toxic to biological systems.</text>
</comment>
<sequence length="345" mass="39640">FSFVLHLRFTSIYGNGCIMSEIVFKWPENLAIEFYLAVFITASIFAYCLYIRNPFSLSALSHFEQKRGLKDYQKVYNEIARRLEENLDYDDGSYGPILVRLAWHASGTYDARTHSGGSNGATMRFHPECSHGANSGLMIAQKFLEDVKVKFSWITYADLWILGGIAAIQEMKGPIIPWRPGRLDRDASHCPPDGRLPDATRGSDHLRDIFYRMGFNDQEIVALCGAHSLGRCHADRLGFEGAWTYSPTTFTNQYYDMLLGDEWVQRKWDGPRQFQGSMSQTLMMLPSDMALIEDKAMRTWVEKYAEDTELFFSHFREAVTKLFEFGVPFAEGIDRWSFQPLWQSA</sequence>
<name>A0A9N9UIH8_9HYPO</name>
<evidence type="ECO:0000256" key="8">
    <source>
        <dbReference type="ARBA" id="ARBA00022946"/>
    </source>
</evidence>
<dbReference type="OrthoDB" id="2859658at2759"/>
<dbReference type="CDD" id="cd00691">
    <property type="entry name" value="ascorbate_peroxidase"/>
    <property type="match status" value="1"/>
</dbReference>
<evidence type="ECO:0000256" key="2">
    <source>
        <dbReference type="ARBA" id="ARBA00004305"/>
    </source>
</evidence>
<organism evidence="16 17">
    <name type="scientific">Clonostachys byssicola</name>
    <dbReference type="NCBI Taxonomy" id="160290"/>
    <lineage>
        <taxon>Eukaryota</taxon>
        <taxon>Fungi</taxon>
        <taxon>Dikarya</taxon>
        <taxon>Ascomycota</taxon>
        <taxon>Pezizomycotina</taxon>
        <taxon>Sordariomycetes</taxon>
        <taxon>Hypocreomycetidae</taxon>
        <taxon>Hypocreales</taxon>
        <taxon>Bionectriaceae</taxon>
        <taxon>Clonostachys</taxon>
    </lineage>
</organism>
<feature type="domain" description="Plant heme peroxidase family profile" evidence="15">
    <location>
        <begin position="154"/>
        <end position="345"/>
    </location>
</feature>
<evidence type="ECO:0000256" key="12">
    <source>
        <dbReference type="ARBA" id="ARBA00038574"/>
    </source>
</evidence>
<dbReference type="PRINTS" id="PR00459">
    <property type="entry name" value="ASPEROXIDASE"/>
</dbReference>
<feature type="non-terminal residue" evidence="16">
    <location>
        <position position="1"/>
    </location>
</feature>
<dbReference type="EC" id="1.11.1.-" evidence="14"/>
<dbReference type="Gene3D" id="1.10.420.10">
    <property type="entry name" value="Peroxidase, domain 2"/>
    <property type="match status" value="1"/>
</dbReference>
<dbReference type="GO" id="GO:0004130">
    <property type="term" value="F:cytochrome-c peroxidase activity"/>
    <property type="evidence" value="ECO:0007669"/>
    <property type="project" value="UniProtKB-EC"/>
</dbReference>
<evidence type="ECO:0000256" key="14">
    <source>
        <dbReference type="RuleBase" id="RU363051"/>
    </source>
</evidence>
<dbReference type="GO" id="GO:0046872">
    <property type="term" value="F:metal ion binding"/>
    <property type="evidence" value="ECO:0007669"/>
    <property type="project" value="UniProtKB-UniRule"/>
</dbReference>
<dbReference type="InterPro" id="IPR002016">
    <property type="entry name" value="Haem_peroxidase"/>
</dbReference>
<protein>
    <recommendedName>
        <fullName evidence="14">Peroxidase</fullName>
        <ecNumber evidence="14">1.11.1.-</ecNumber>
    </recommendedName>
</protein>
<dbReference type="GO" id="GO:0000302">
    <property type="term" value="P:response to reactive oxygen species"/>
    <property type="evidence" value="ECO:0007669"/>
    <property type="project" value="TreeGrafter"/>
</dbReference>
<evidence type="ECO:0000256" key="13">
    <source>
        <dbReference type="ARBA" id="ARBA00049265"/>
    </source>
</evidence>
<evidence type="ECO:0000256" key="9">
    <source>
        <dbReference type="ARBA" id="ARBA00023002"/>
    </source>
</evidence>
<comment type="subunit">
    <text evidence="12">Forms a one-to-one complex with cytochrome c.</text>
</comment>
<keyword evidence="11" id="KW-0496">Mitochondrion</keyword>
<keyword evidence="9 14" id="KW-0560">Oxidoreductase</keyword>
<dbReference type="PROSITE" id="PS00436">
    <property type="entry name" value="PEROXIDASE_2"/>
    <property type="match status" value="1"/>
</dbReference>
<proteinExistence type="inferred from homology"/>
<dbReference type="InterPro" id="IPR002207">
    <property type="entry name" value="Peroxidase_I"/>
</dbReference>
<dbReference type="GO" id="GO:0005759">
    <property type="term" value="C:mitochondrial matrix"/>
    <property type="evidence" value="ECO:0007669"/>
    <property type="project" value="UniProtKB-SubCell"/>
</dbReference>
<evidence type="ECO:0000256" key="11">
    <source>
        <dbReference type="ARBA" id="ARBA00023128"/>
    </source>
</evidence>
<dbReference type="GO" id="GO:0042744">
    <property type="term" value="P:hydrogen peroxide catabolic process"/>
    <property type="evidence" value="ECO:0007669"/>
    <property type="project" value="TreeGrafter"/>
</dbReference>
<keyword evidence="17" id="KW-1185">Reference proteome</keyword>
<comment type="subcellular location">
    <subcellularLocation>
        <location evidence="3">Mitochondrion intermembrane space</location>
    </subcellularLocation>
    <subcellularLocation>
        <location evidence="2">Mitochondrion matrix</location>
    </subcellularLocation>
</comment>
<comment type="caution">
    <text evidence="16">The sequence shown here is derived from an EMBL/GenBank/DDBJ whole genome shotgun (WGS) entry which is preliminary data.</text>
</comment>
<keyword evidence="10" id="KW-0408">Iron</keyword>
<evidence type="ECO:0000313" key="16">
    <source>
        <dbReference type="EMBL" id="CAG9989425.1"/>
    </source>
</evidence>
<evidence type="ECO:0000256" key="3">
    <source>
        <dbReference type="ARBA" id="ARBA00004569"/>
    </source>
</evidence>
<accession>A0A9N9UIH8</accession>
<dbReference type="AlphaFoldDB" id="A0A9N9UIH8"/>
<dbReference type="PRINTS" id="PR00458">
    <property type="entry name" value="PEROXIDASE"/>
</dbReference>
<keyword evidence="8" id="KW-0809">Transit peptide</keyword>
<dbReference type="Pfam" id="PF00141">
    <property type="entry name" value="peroxidase"/>
    <property type="match status" value="1"/>
</dbReference>
<dbReference type="PANTHER" id="PTHR31356">
    <property type="entry name" value="THYLAKOID LUMENAL 29 KDA PROTEIN, CHLOROPLASTIC-RELATED"/>
    <property type="match status" value="1"/>
</dbReference>
<dbReference type="InterPro" id="IPR019794">
    <property type="entry name" value="Peroxidases_AS"/>
</dbReference>
<evidence type="ECO:0000256" key="1">
    <source>
        <dbReference type="ARBA" id="ARBA00003917"/>
    </source>
</evidence>
<dbReference type="PROSITE" id="PS50873">
    <property type="entry name" value="PEROXIDASE_4"/>
    <property type="match status" value="1"/>
</dbReference>
<keyword evidence="7" id="KW-0479">Metal-binding</keyword>